<keyword evidence="3" id="KW-0808">Transferase</keyword>
<dbReference type="Pfam" id="PF13524">
    <property type="entry name" value="Glyco_trans_1_2"/>
    <property type="match status" value="1"/>
</dbReference>
<dbReference type="PANTHER" id="PTHR43179">
    <property type="entry name" value="RHAMNOSYLTRANSFERASE WBBL"/>
    <property type="match status" value="1"/>
</dbReference>
<evidence type="ECO:0000256" key="3">
    <source>
        <dbReference type="ARBA" id="ARBA00022679"/>
    </source>
</evidence>
<dbReference type="SUPFAM" id="SSF53448">
    <property type="entry name" value="Nucleotide-diphospho-sugar transferases"/>
    <property type="match status" value="1"/>
</dbReference>
<name>A0A6J7QHN8_9ZZZZ</name>
<sequence length="593" mass="63425">MEPSLDPGTVLVLVRRGGRVARVRTLVASLEEVRRPSDPALDCWLTTAGLPLAASLRLAAIAESSDVVQVLVEPEQATWQESWESIARASAARLVVVLDPDVLVRPGWLSPLVGALESPTVAAAAAVVMDRGGSVRSAGVTFCAVDGSPQMVLGGFAAEDVPSPEFIEVSALSGGAVALRRDDLLATGRFNLRLRGGLQLADFTLRLAEGAMARSLMVVPESRVVFWGEADGDSLVSRPMDLSRFMARWANRVPRLDERVWRMLGWSLTHEPDVGQRPLAGHALSRLREAKSSALRWAIKNPAPPFDRGERWGDTHFARDLAAALRRLGEEVVIDAAPAFDRSAASIDNVALLVRGIRPWTPTHSQVSLLWVISHPDEVLAAEAGTFDRVLAASAHWGAELGASMLLQATDPALFHPDMAAPDSGPEVLFVGGARASGRPMVEWAVEAGLPLAVYGPGWEDLLPEGAWRGSYVEHDRLGALYRSAGLVLCDHWSDMAEQGFVSNRLFDVLAAGGRAVSDPVSGLHAVAPDVPVVSGAEELRAVYEADRVSLFGDDVAVRARAAHVAALHSFDARARVLIDAVASVREARAGRS</sequence>
<evidence type="ECO:0000313" key="5">
    <source>
        <dbReference type="EMBL" id="CAB5017198.1"/>
    </source>
</evidence>
<dbReference type="GO" id="GO:0016757">
    <property type="term" value="F:glycosyltransferase activity"/>
    <property type="evidence" value="ECO:0007669"/>
    <property type="project" value="UniProtKB-KW"/>
</dbReference>
<reference evidence="5" key="1">
    <citation type="submission" date="2020-05" db="EMBL/GenBank/DDBJ databases">
        <authorList>
            <person name="Chiriac C."/>
            <person name="Salcher M."/>
            <person name="Ghai R."/>
            <person name="Kavagutti S V."/>
        </authorList>
    </citation>
    <scope>NUCLEOTIDE SEQUENCE</scope>
</reference>
<evidence type="ECO:0000256" key="1">
    <source>
        <dbReference type="ARBA" id="ARBA00006739"/>
    </source>
</evidence>
<evidence type="ECO:0000259" key="4">
    <source>
        <dbReference type="Pfam" id="PF13524"/>
    </source>
</evidence>
<gene>
    <name evidence="5" type="ORF">UFOPK3992_01514</name>
</gene>
<dbReference type="InterPro" id="IPR055259">
    <property type="entry name" value="YkvP/CgeB_Glyco_trans-like"/>
</dbReference>
<dbReference type="PANTHER" id="PTHR43179:SF12">
    <property type="entry name" value="GALACTOFURANOSYLTRANSFERASE GLFT2"/>
    <property type="match status" value="1"/>
</dbReference>
<dbReference type="InterPro" id="IPR029044">
    <property type="entry name" value="Nucleotide-diphossugar_trans"/>
</dbReference>
<keyword evidence="2" id="KW-0328">Glycosyltransferase</keyword>
<feature type="domain" description="Spore protein YkvP/CgeB glycosyl transferase-like" evidence="4">
    <location>
        <begin position="440"/>
        <end position="579"/>
    </location>
</feature>
<dbReference type="Gene3D" id="3.90.550.10">
    <property type="entry name" value="Spore Coat Polysaccharide Biosynthesis Protein SpsA, Chain A"/>
    <property type="match status" value="1"/>
</dbReference>
<comment type="similarity">
    <text evidence="1">Belongs to the glycosyltransferase 2 family.</text>
</comment>
<evidence type="ECO:0000256" key="2">
    <source>
        <dbReference type="ARBA" id="ARBA00022676"/>
    </source>
</evidence>
<organism evidence="5">
    <name type="scientific">freshwater metagenome</name>
    <dbReference type="NCBI Taxonomy" id="449393"/>
    <lineage>
        <taxon>unclassified sequences</taxon>
        <taxon>metagenomes</taxon>
        <taxon>ecological metagenomes</taxon>
    </lineage>
</organism>
<protein>
    <submittedName>
        <fullName evidence="5">Unannotated protein</fullName>
    </submittedName>
</protein>
<dbReference type="AlphaFoldDB" id="A0A6J7QHN8"/>
<dbReference type="EMBL" id="CAFBOZ010000242">
    <property type="protein sequence ID" value="CAB5017198.1"/>
    <property type="molecule type" value="Genomic_DNA"/>
</dbReference>
<proteinExistence type="inferred from homology"/>
<accession>A0A6J7QHN8</accession>